<feature type="region of interest" description="Disordered" evidence="1">
    <location>
        <begin position="1"/>
        <end position="30"/>
    </location>
</feature>
<feature type="compositionally biased region" description="Basic and acidic residues" evidence="1">
    <location>
        <begin position="709"/>
        <end position="725"/>
    </location>
</feature>
<reference evidence="3" key="2">
    <citation type="submission" date="2025-09" db="UniProtKB">
        <authorList>
            <consortium name="Ensembl"/>
        </authorList>
    </citation>
    <scope>IDENTIFICATION</scope>
</reference>
<feature type="region of interest" description="Disordered" evidence="1">
    <location>
        <begin position="360"/>
        <end position="382"/>
    </location>
</feature>
<reference evidence="3" key="1">
    <citation type="submission" date="2025-08" db="UniProtKB">
        <authorList>
            <consortium name="Ensembl"/>
        </authorList>
    </citation>
    <scope>IDENTIFICATION</scope>
</reference>
<dbReference type="Ensembl" id="ENSSANT00000075239.1">
    <property type="protein sequence ID" value="ENSSANP00000070775.1"/>
    <property type="gene ID" value="ENSSANG00000035340.1"/>
</dbReference>
<sequence length="1106" mass="125210">MRRGSMQGHCKYSDGFSDTSSSGSFMDDTDREVSNLTDRAFRSLCIGEEAIYNDSEFSSSPTERHKAFAEENQQKTISHEAFSYSVQQYGEAEIQTEMASTFQHSYVDVTHQEQAFREGSLSYMNNGSKEVTWQQSRSTSRVSSLIKAFSSGECYQDSGTCDVILARDRYRDFGSESWDKSAMLNIQRELSEFSSGYQQNFKSGPFQSYRNHFYTSDVAAAVAQMDTTVLMKSSKSKFKALNSTNCFFHSEFSPFQLWEEYNRFSFQSTNVSGFMSANEFPRWYDSPIYKELKDNHRIPNSPCESKCFNQRQIQDVVASQRSRSTVVQKASAIEKRCESEMASNYPPWKKNNNFVRNKLPGNRPSTVSPTNERTCRPDSNLFSNNKVTHEMVVERNLPSSETPFNITQLLTPVIHTRQETETSEILQFAHTPSVSDYSSQGETDPKLQTDVKHLRDSYKSKASSLLFNLKDNRKRVKSTYSPTRFKGLEITDRNKQTSKLEGRESRFSDIFVSQETAQENLIGMDARASCNLIREPSVAPITPKDYTDGFGSYDNLTLTSPQIQDRVPEILKPFNNDDGQALINKNTITQENDLAKQQNNTPQVKAVETTSLNQMVESHPKPETDEESLTQIASAEAKAKESCQQKELHQDDENTKTLFSFNKNELPRSYQSMSRIKDDSEVVNNSQQKEKITESASSKQEQGFPRPLEISHDKNNPQKSTEKSQEVNSTNSKPQKSAEDALKPNVSPQHEIIVEEDATQKNNTQPVLTQNVESTAETSNVTILTPSNDKPREEPMIYSICVSSQTEAVSDDEPMIYTICVSSKPASACYERPESACYERLESACSDIRPLGRPPVVPPKSEKALRRAQRLTTRRIKKAETPKMAPENQEQLESKSIRNVSSSPSDIRSTHLAVQASPPLSQYDIQPNYTPPAHSTVAQPFPVTQRKLLQDPNSGQYFMVDVPLPVKTKTFYDPETGKYVQLNVRQRSQGALTQPASLEMLNTPYMLYRGFLPMAASSLPPLRSSSELSTPADNQDTLERGGEPWRQNVHLQNINRDSQQYPDMLYGSHEQIHNPSLYAENSIDNTERHTDIITMSELEDFAMEST</sequence>
<dbReference type="PANTHER" id="PTHR33775:SF2">
    <property type="entry name" value="CARDIAC-ENRICHED FHL2-INTERACTING PROTEIN"/>
    <property type="match status" value="1"/>
</dbReference>
<proteinExistence type="predicted"/>
<dbReference type="InterPro" id="IPR052303">
    <property type="entry name" value="CEFIP"/>
</dbReference>
<feature type="region of interest" description="Disordered" evidence="1">
    <location>
        <begin position="638"/>
        <end position="747"/>
    </location>
</feature>
<feature type="domain" description="DUF4585" evidence="2">
    <location>
        <begin position="940"/>
        <end position="1013"/>
    </location>
</feature>
<dbReference type="Proteomes" id="UP000472260">
    <property type="component" value="Unassembled WGS sequence"/>
</dbReference>
<name>A0A671QJ34_9TELE</name>
<keyword evidence="4" id="KW-1185">Reference proteome</keyword>
<feature type="region of interest" description="Disordered" evidence="1">
    <location>
        <begin position="873"/>
        <end position="904"/>
    </location>
</feature>
<dbReference type="AlphaFoldDB" id="A0A671QJ34"/>
<dbReference type="Pfam" id="PF15232">
    <property type="entry name" value="DUF4585"/>
    <property type="match status" value="1"/>
</dbReference>
<feature type="compositionally biased region" description="Polar residues" evidence="1">
    <location>
        <begin position="363"/>
        <end position="372"/>
    </location>
</feature>
<feature type="compositionally biased region" description="Basic and acidic residues" evidence="1">
    <location>
        <begin position="638"/>
        <end position="655"/>
    </location>
</feature>
<dbReference type="GO" id="GO:0030018">
    <property type="term" value="C:Z disc"/>
    <property type="evidence" value="ECO:0007669"/>
    <property type="project" value="TreeGrafter"/>
</dbReference>
<feature type="compositionally biased region" description="Polar residues" evidence="1">
    <location>
        <begin position="656"/>
        <end position="674"/>
    </location>
</feature>
<dbReference type="PANTHER" id="PTHR33775">
    <property type="entry name" value="CARDIAC-ENRICHED FHL2-INTERACTING PROTEIN-RELATED"/>
    <property type="match status" value="1"/>
</dbReference>
<protein>
    <recommendedName>
        <fullName evidence="2">DUF4585 domain-containing protein</fullName>
    </recommendedName>
</protein>
<dbReference type="InterPro" id="IPR027838">
    <property type="entry name" value="DUF4585"/>
</dbReference>
<feature type="region of interest" description="Disordered" evidence="1">
    <location>
        <begin position="1020"/>
        <end position="1043"/>
    </location>
</feature>
<feature type="compositionally biased region" description="Polar residues" evidence="1">
    <location>
        <begin position="726"/>
        <end position="735"/>
    </location>
</feature>
<evidence type="ECO:0000259" key="2">
    <source>
        <dbReference type="Pfam" id="PF15232"/>
    </source>
</evidence>
<evidence type="ECO:0000256" key="1">
    <source>
        <dbReference type="SAM" id="MobiDB-lite"/>
    </source>
</evidence>
<evidence type="ECO:0000313" key="3">
    <source>
        <dbReference type="Ensembl" id="ENSSANP00000070775.1"/>
    </source>
</evidence>
<feature type="compositionally biased region" description="Low complexity" evidence="1">
    <location>
        <begin position="1020"/>
        <end position="1031"/>
    </location>
</feature>
<organism evidence="3 4">
    <name type="scientific">Sinocyclocheilus anshuiensis</name>
    <dbReference type="NCBI Taxonomy" id="1608454"/>
    <lineage>
        <taxon>Eukaryota</taxon>
        <taxon>Metazoa</taxon>
        <taxon>Chordata</taxon>
        <taxon>Craniata</taxon>
        <taxon>Vertebrata</taxon>
        <taxon>Euteleostomi</taxon>
        <taxon>Actinopterygii</taxon>
        <taxon>Neopterygii</taxon>
        <taxon>Teleostei</taxon>
        <taxon>Ostariophysi</taxon>
        <taxon>Cypriniformes</taxon>
        <taxon>Cyprinidae</taxon>
        <taxon>Cyprininae</taxon>
        <taxon>Sinocyclocheilus</taxon>
    </lineage>
</organism>
<dbReference type="GO" id="GO:0070886">
    <property type="term" value="P:positive regulation of calcineurin-NFAT signaling cascade"/>
    <property type="evidence" value="ECO:0007669"/>
    <property type="project" value="TreeGrafter"/>
</dbReference>
<evidence type="ECO:0000313" key="4">
    <source>
        <dbReference type="Proteomes" id="UP000472260"/>
    </source>
</evidence>
<feature type="compositionally biased region" description="Low complexity" evidence="1">
    <location>
        <begin position="13"/>
        <end position="26"/>
    </location>
</feature>
<accession>A0A671QJ34</accession>